<reference evidence="1 2" key="1">
    <citation type="journal article" date="2019" name="Mol. Ecol. Resour.">
        <title>Chromosome-level genome assembly of Triplophysa tibetana, a fish adapted to the harsh high-altitude environment of the Tibetan Plateau.</title>
        <authorList>
            <person name="Yang X."/>
            <person name="Liu H."/>
            <person name="Ma Z."/>
            <person name="Zou Y."/>
            <person name="Zou M."/>
            <person name="Mao Y."/>
            <person name="Li X."/>
            <person name="Wang H."/>
            <person name="Chen T."/>
            <person name="Wang W."/>
            <person name="Yang R."/>
        </authorList>
    </citation>
    <scope>NUCLEOTIDE SEQUENCE [LARGE SCALE GENOMIC DNA]</scope>
    <source>
        <strain evidence="1">TTIB1903HZAU</strain>
        <tissue evidence="1">Muscle</tissue>
    </source>
</reference>
<dbReference type="Proteomes" id="UP000324632">
    <property type="component" value="Chromosome 16"/>
</dbReference>
<comment type="caution">
    <text evidence="1">The sequence shown here is derived from an EMBL/GenBank/DDBJ whole genome shotgun (WGS) entry which is preliminary data.</text>
</comment>
<proteinExistence type="predicted"/>
<dbReference type="Gene3D" id="3.90.1720.10">
    <property type="entry name" value="endopeptidase domain like (from Nostoc punctiforme)"/>
    <property type="match status" value="1"/>
</dbReference>
<evidence type="ECO:0000313" key="1">
    <source>
        <dbReference type="EMBL" id="KAA0710648.1"/>
    </source>
</evidence>
<evidence type="ECO:0008006" key="3">
    <source>
        <dbReference type="Google" id="ProtNLM"/>
    </source>
</evidence>
<gene>
    <name evidence="1" type="ORF">E1301_Tti013029</name>
</gene>
<organism evidence="1 2">
    <name type="scientific">Triplophysa tibetana</name>
    <dbReference type="NCBI Taxonomy" id="1572043"/>
    <lineage>
        <taxon>Eukaryota</taxon>
        <taxon>Metazoa</taxon>
        <taxon>Chordata</taxon>
        <taxon>Craniata</taxon>
        <taxon>Vertebrata</taxon>
        <taxon>Euteleostomi</taxon>
        <taxon>Actinopterygii</taxon>
        <taxon>Neopterygii</taxon>
        <taxon>Teleostei</taxon>
        <taxon>Ostariophysi</taxon>
        <taxon>Cypriniformes</taxon>
        <taxon>Nemacheilidae</taxon>
        <taxon>Triplophysa</taxon>
    </lineage>
</organism>
<dbReference type="EMBL" id="SOYY01000016">
    <property type="protein sequence ID" value="KAA0710648.1"/>
    <property type="molecule type" value="Genomic_DNA"/>
</dbReference>
<protein>
    <recommendedName>
        <fullName evidence="3">LRAT domain-containing protein</fullName>
    </recommendedName>
</protein>
<evidence type="ECO:0000313" key="2">
    <source>
        <dbReference type="Proteomes" id="UP000324632"/>
    </source>
</evidence>
<sequence>MQCYAQASRHQSKANNFSMVTYLQIYEVNCQSQYIKSERVFNDDNYDHDGSVCKVGVRTFLNKGNYRVLRLKAGIPQNFHKRVERAMDSTEPYNVLKNNCLHFALRLIGTLHMTEVRMLDI</sequence>
<name>A0A5A9NMH4_9TELE</name>
<keyword evidence="2" id="KW-1185">Reference proteome</keyword>
<accession>A0A5A9NMH4</accession>
<dbReference type="AlphaFoldDB" id="A0A5A9NMH4"/>